<reference evidence="14" key="1">
    <citation type="journal article" date="2014" name="Int. J. Syst. Evol. Microbiol.">
        <title>Complete genome sequence of Corynebacterium casei LMG S-19264T (=DSM 44701T), isolated from a smear-ripened cheese.</title>
        <authorList>
            <consortium name="US DOE Joint Genome Institute (JGI-PGF)"/>
            <person name="Walter F."/>
            <person name="Albersmeier A."/>
            <person name="Kalinowski J."/>
            <person name="Ruckert C."/>
        </authorList>
    </citation>
    <scope>NUCLEOTIDE SEQUENCE</scope>
    <source>
        <strain evidence="14">CGMCC 4.7308</strain>
    </source>
</reference>
<dbReference type="PANTHER" id="PTHR42923:SF3">
    <property type="entry name" value="PROTOPORPHYRINOGEN OXIDASE"/>
    <property type="match status" value="1"/>
</dbReference>
<dbReference type="Proteomes" id="UP000655208">
    <property type="component" value="Unassembled WGS sequence"/>
</dbReference>
<comment type="function">
    <text evidence="3 12">Involved in coproporphyrin-dependent heme b biosynthesis. Catalyzes the oxidation of coproporphyrinogen III to coproporphyrin III.</text>
</comment>
<evidence type="ECO:0000256" key="4">
    <source>
        <dbReference type="ARBA" id="ARBA00004744"/>
    </source>
</evidence>
<comment type="caution">
    <text evidence="14">The sequence shown here is derived from an EMBL/GenBank/DDBJ whole genome shotgun (WGS) entry which is preliminary data.</text>
</comment>
<organism evidence="14 15">
    <name type="scientific">Nakamurella endophytica</name>
    <dbReference type="NCBI Taxonomy" id="1748367"/>
    <lineage>
        <taxon>Bacteria</taxon>
        <taxon>Bacillati</taxon>
        <taxon>Actinomycetota</taxon>
        <taxon>Actinomycetes</taxon>
        <taxon>Nakamurellales</taxon>
        <taxon>Nakamurellaceae</taxon>
        <taxon>Nakamurella</taxon>
    </lineage>
</organism>
<dbReference type="GO" id="GO:0004729">
    <property type="term" value="F:oxygen-dependent protoporphyrinogen oxidase activity"/>
    <property type="evidence" value="ECO:0007669"/>
    <property type="project" value="UniProtKB-UniRule"/>
</dbReference>
<comment type="catalytic activity">
    <reaction evidence="1">
        <text>coproporphyrinogen III + 3 O2 = coproporphyrin III + 3 H2O2</text>
        <dbReference type="Rhea" id="RHEA:43436"/>
        <dbReference type="ChEBI" id="CHEBI:15379"/>
        <dbReference type="ChEBI" id="CHEBI:16240"/>
        <dbReference type="ChEBI" id="CHEBI:57309"/>
        <dbReference type="ChEBI" id="CHEBI:131725"/>
        <dbReference type="EC" id="1.3.3.15"/>
    </reaction>
    <physiologicalReaction direction="left-to-right" evidence="1">
        <dbReference type="Rhea" id="RHEA:43437"/>
    </physiologicalReaction>
</comment>
<feature type="domain" description="Amine oxidase" evidence="13">
    <location>
        <begin position="17"/>
        <end position="458"/>
    </location>
</feature>
<dbReference type="NCBIfam" id="TIGR00562">
    <property type="entry name" value="proto_IX_ox"/>
    <property type="match status" value="1"/>
</dbReference>
<dbReference type="InterPro" id="IPR002937">
    <property type="entry name" value="Amino_oxidase"/>
</dbReference>
<evidence type="ECO:0000259" key="13">
    <source>
        <dbReference type="Pfam" id="PF01593"/>
    </source>
</evidence>
<dbReference type="RefSeq" id="WP_229673457.1">
    <property type="nucleotide sequence ID" value="NZ_BMNA01000001.1"/>
</dbReference>
<sequence>MTPLPPRVDVVVVGGGMAGLVAAWEHARAGRTVLVLEAGDDTGGAVARLDLDGLELDAGAESFATATPAVGDLAAELGLADRVVAPLPGGAWLRHGGGSAPLPAGGLLGIPAHPLSREVRRVVGPVGAARAALDRVLPGRVGAAAPTLGGLVRRRMGALVVGRLVEPVAGGVYSTDPDVLELDSAQPLLRPALLEHGSLSAAVRALRGGAGRPGSAVQGLAGGMWTLPRALRRALESAGGLVRTGTAVTGLDPAPDGRWTVTTASGAVTAGRVVLAAPLSVTAALLAPRLPAAVLAAVPPPPQQDVALVTLVVDAPELDAAPRGTGVLVAAHVTAVTAKALTHASAKWPYLAAAAGPGRHVLRLSYGRAGRPAPADTELPDLARRDAAELLGVELPAARVRAAALRRWTSALPRPGVGHAAAVAALRAALPPGIGVTGTGIAGTGLAAVVADARREGVAVPGAGPGP</sequence>
<name>A0A917SKM0_9ACTN</name>
<dbReference type="InterPro" id="IPR050464">
    <property type="entry name" value="Zeta_carotene_desat/Oxidored"/>
</dbReference>
<evidence type="ECO:0000256" key="9">
    <source>
        <dbReference type="ARBA" id="ARBA00022827"/>
    </source>
</evidence>
<evidence type="ECO:0000256" key="5">
    <source>
        <dbReference type="ARBA" id="ARBA00008310"/>
    </source>
</evidence>
<evidence type="ECO:0000256" key="3">
    <source>
        <dbReference type="ARBA" id="ARBA00002185"/>
    </source>
</evidence>
<gene>
    <name evidence="14" type="ORF">GCM10011594_00300</name>
</gene>
<dbReference type="GO" id="GO:0005737">
    <property type="term" value="C:cytoplasm"/>
    <property type="evidence" value="ECO:0007669"/>
    <property type="project" value="UniProtKB-SubCell"/>
</dbReference>
<evidence type="ECO:0000256" key="10">
    <source>
        <dbReference type="ARBA" id="ARBA00023002"/>
    </source>
</evidence>
<keyword evidence="9 12" id="KW-0274">FAD</keyword>
<comment type="subcellular location">
    <subcellularLocation>
        <location evidence="12">Cytoplasm</location>
    </subcellularLocation>
</comment>
<protein>
    <recommendedName>
        <fullName evidence="7 12">Coproporphyrinogen III oxidase</fullName>
        <ecNumber evidence="6 12">1.3.3.15</ecNumber>
    </recommendedName>
</protein>
<keyword evidence="11 12" id="KW-0350">Heme biosynthesis</keyword>
<dbReference type="Gene3D" id="3.90.660.20">
    <property type="entry name" value="Protoporphyrinogen oxidase, mitochondrial, domain 2"/>
    <property type="match status" value="1"/>
</dbReference>
<comment type="pathway">
    <text evidence="4 12">Porphyrin-containing compound metabolism; protoheme biosynthesis.</text>
</comment>
<dbReference type="AlphaFoldDB" id="A0A917SKM0"/>
<keyword evidence="10 12" id="KW-0560">Oxidoreductase</keyword>
<evidence type="ECO:0000256" key="7">
    <source>
        <dbReference type="ARBA" id="ARBA00019046"/>
    </source>
</evidence>
<keyword evidence="12" id="KW-0963">Cytoplasm</keyword>
<dbReference type="PRINTS" id="PR00411">
    <property type="entry name" value="PNDRDTASEI"/>
</dbReference>
<proteinExistence type="inferred from homology"/>
<evidence type="ECO:0000313" key="15">
    <source>
        <dbReference type="Proteomes" id="UP000655208"/>
    </source>
</evidence>
<evidence type="ECO:0000256" key="12">
    <source>
        <dbReference type="RuleBase" id="RU364052"/>
    </source>
</evidence>
<keyword evidence="15" id="KW-1185">Reference proteome</keyword>
<dbReference type="EMBL" id="BMNA01000001">
    <property type="protein sequence ID" value="GGL84632.1"/>
    <property type="molecule type" value="Genomic_DNA"/>
</dbReference>
<dbReference type="Pfam" id="PF01593">
    <property type="entry name" value="Amino_oxidase"/>
    <property type="match status" value="1"/>
</dbReference>
<evidence type="ECO:0000313" key="14">
    <source>
        <dbReference type="EMBL" id="GGL84632.1"/>
    </source>
</evidence>
<dbReference type="Gene3D" id="1.10.3110.10">
    <property type="entry name" value="protoporphyrinogen ix oxidase, domain 3"/>
    <property type="match status" value="1"/>
</dbReference>
<evidence type="ECO:0000256" key="2">
    <source>
        <dbReference type="ARBA" id="ARBA00001974"/>
    </source>
</evidence>
<dbReference type="InterPro" id="IPR004572">
    <property type="entry name" value="Protoporphyrinogen_oxidase"/>
</dbReference>
<dbReference type="SUPFAM" id="SSF51905">
    <property type="entry name" value="FAD/NAD(P)-binding domain"/>
    <property type="match status" value="1"/>
</dbReference>
<accession>A0A917SKM0</accession>
<dbReference type="SUPFAM" id="SSF54373">
    <property type="entry name" value="FAD-linked reductases, C-terminal domain"/>
    <property type="match status" value="1"/>
</dbReference>
<dbReference type="PANTHER" id="PTHR42923">
    <property type="entry name" value="PROTOPORPHYRINOGEN OXIDASE"/>
    <property type="match status" value="1"/>
</dbReference>
<dbReference type="EC" id="1.3.3.15" evidence="6 12"/>
<dbReference type="InterPro" id="IPR036188">
    <property type="entry name" value="FAD/NAD-bd_sf"/>
</dbReference>
<reference evidence="14" key="2">
    <citation type="submission" date="2020-09" db="EMBL/GenBank/DDBJ databases">
        <authorList>
            <person name="Sun Q."/>
            <person name="Zhou Y."/>
        </authorList>
    </citation>
    <scope>NUCLEOTIDE SEQUENCE</scope>
    <source>
        <strain evidence="14">CGMCC 4.7308</strain>
    </source>
</reference>
<evidence type="ECO:0000256" key="11">
    <source>
        <dbReference type="ARBA" id="ARBA00023133"/>
    </source>
</evidence>
<dbReference type="GO" id="GO:0006783">
    <property type="term" value="P:heme biosynthetic process"/>
    <property type="evidence" value="ECO:0007669"/>
    <property type="project" value="UniProtKB-UniRule"/>
</dbReference>
<comment type="similarity">
    <text evidence="5 12">Belongs to the protoporphyrinogen/coproporphyrinogen oxidase family. Coproporphyrinogen III oxidase subfamily.</text>
</comment>
<dbReference type="Gene3D" id="3.50.50.60">
    <property type="entry name" value="FAD/NAD(P)-binding domain"/>
    <property type="match status" value="1"/>
</dbReference>
<evidence type="ECO:0000256" key="8">
    <source>
        <dbReference type="ARBA" id="ARBA00022630"/>
    </source>
</evidence>
<keyword evidence="8 12" id="KW-0285">Flavoprotein</keyword>
<comment type="cofactor">
    <cofactor evidence="2 12">
        <name>FAD</name>
        <dbReference type="ChEBI" id="CHEBI:57692"/>
    </cofactor>
</comment>
<evidence type="ECO:0000256" key="6">
    <source>
        <dbReference type="ARBA" id="ARBA00012402"/>
    </source>
</evidence>
<evidence type="ECO:0000256" key="1">
    <source>
        <dbReference type="ARBA" id="ARBA00001755"/>
    </source>
</evidence>